<dbReference type="Pfam" id="PF07992">
    <property type="entry name" value="Pyr_redox_2"/>
    <property type="match status" value="1"/>
</dbReference>
<evidence type="ECO:0000256" key="1">
    <source>
        <dbReference type="ARBA" id="ARBA00001974"/>
    </source>
</evidence>
<dbReference type="InterPro" id="IPR036188">
    <property type="entry name" value="FAD/NAD-bd_sf"/>
</dbReference>
<dbReference type="PANTHER" id="PTHR43557:SF2">
    <property type="entry name" value="RIESKE DOMAIN-CONTAINING PROTEIN-RELATED"/>
    <property type="match status" value="1"/>
</dbReference>
<evidence type="ECO:0000256" key="3">
    <source>
        <dbReference type="ARBA" id="ARBA00022827"/>
    </source>
</evidence>
<dbReference type="PRINTS" id="PR00368">
    <property type="entry name" value="FADPNR"/>
</dbReference>
<evidence type="ECO:0000313" key="7">
    <source>
        <dbReference type="EMBL" id="TFE41552.1"/>
    </source>
</evidence>
<keyword evidence="2" id="KW-0285">Flavoprotein</keyword>
<dbReference type="PANTHER" id="PTHR43557">
    <property type="entry name" value="APOPTOSIS-INDUCING FACTOR 1"/>
    <property type="match status" value="1"/>
</dbReference>
<accession>A0A4Y8MVZ5</accession>
<gene>
    <name evidence="7" type="ORF">E2553_33370</name>
</gene>
<dbReference type="InterPro" id="IPR050446">
    <property type="entry name" value="FAD-oxidoreductase/Apoptosis"/>
</dbReference>
<dbReference type="AlphaFoldDB" id="A0A4Y8MVZ5"/>
<evidence type="ECO:0000259" key="5">
    <source>
        <dbReference type="Pfam" id="PF07992"/>
    </source>
</evidence>
<dbReference type="Pfam" id="PF14759">
    <property type="entry name" value="Reductase_C"/>
    <property type="match status" value="1"/>
</dbReference>
<organism evidence="7 8">
    <name type="scientific">Paraburkholderia dipogonis</name>
    <dbReference type="NCBI Taxonomy" id="1211383"/>
    <lineage>
        <taxon>Bacteria</taxon>
        <taxon>Pseudomonadati</taxon>
        <taxon>Pseudomonadota</taxon>
        <taxon>Betaproteobacteria</taxon>
        <taxon>Burkholderiales</taxon>
        <taxon>Burkholderiaceae</taxon>
        <taxon>Paraburkholderia</taxon>
    </lineage>
</organism>
<comment type="cofactor">
    <cofactor evidence="1">
        <name>FAD</name>
        <dbReference type="ChEBI" id="CHEBI:57692"/>
    </cofactor>
</comment>
<dbReference type="Gene3D" id="3.30.390.30">
    <property type="match status" value="1"/>
</dbReference>
<protein>
    <submittedName>
        <fullName evidence="7">FAD-dependent oxidoreductase</fullName>
    </submittedName>
</protein>
<dbReference type="Gene3D" id="3.50.50.60">
    <property type="entry name" value="FAD/NAD(P)-binding domain"/>
    <property type="match status" value="2"/>
</dbReference>
<sequence length="405" mass="43104">MCLNRVIVVGGSVAGLRAVETLRQEGFDGEVMLVGGESHLPYDRPPLTKQILTGELAAEQLYYRDLEWFERNEVELCLGTTASALDVQSSVLQVGKRSLRFDGLIIATGAQPRRLARTAGLAGIYTLRTIEDALTVKEQMLPGVRLIIIGAGFIGSEVASSAAACGVQVTILEVADSAMTRAVGPQLGRVLGALHDEFGVSTVCNARVVGFGGSDRVESVHLEGGWELPADIVVMGIGISPNTGWLASSGLTISDGMVCDENLNAGPDNVFGAGDVVAWPNDWWGGVMRGEQWLVAAEQGRHAARNLLAGPGNATRFSTVPYFWSDQYGCRIQAAGRTDLGELITLAGELRQRPYVGAFRYEGRLTGVVAINAPKEFAGLRQALQTNSSFDAAVATIETQLKAVD</sequence>
<dbReference type="GO" id="GO:0005737">
    <property type="term" value="C:cytoplasm"/>
    <property type="evidence" value="ECO:0007669"/>
    <property type="project" value="TreeGrafter"/>
</dbReference>
<dbReference type="GO" id="GO:0016651">
    <property type="term" value="F:oxidoreductase activity, acting on NAD(P)H"/>
    <property type="evidence" value="ECO:0007669"/>
    <property type="project" value="TreeGrafter"/>
</dbReference>
<feature type="domain" description="Reductase C-terminal" evidence="6">
    <location>
        <begin position="322"/>
        <end position="402"/>
    </location>
</feature>
<dbReference type="EMBL" id="SNVI01000002">
    <property type="protein sequence ID" value="TFE41552.1"/>
    <property type="molecule type" value="Genomic_DNA"/>
</dbReference>
<comment type="caution">
    <text evidence="7">The sequence shown here is derived from an EMBL/GenBank/DDBJ whole genome shotgun (WGS) entry which is preliminary data.</text>
</comment>
<keyword evidence="3" id="KW-0274">FAD</keyword>
<evidence type="ECO:0000259" key="6">
    <source>
        <dbReference type="Pfam" id="PF14759"/>
    </source>
</evidence>
<dbReference type="InterPro" id="IPR028202">
    <property type="entry name" value="Reductase_C"/>
</dbReference>
<proteinExistence type="predicted"/>
<evidence type="ECO:0000256" key="2">
    <source>
        <dbReference type="ARBA" id="ARBA00022630"/>
    </source>
</evidence>
<dbReference type="SUPFAM" id="SSF51905">
    <property type="entry name" value="FAD/NAD(P)-binding domain"/>
    <property type="match status" value="2"/>
</dbReference>
<feature type="domain" description="FAD/NAD(P)-binding" evidence="5">
    <location>
        <begin position="5"/>
        <end position="300"/>
    </location>
</feature>
<dbReference type="PRINTS" id="PR00411">
    <property type="entry name" value="PNDRDTASEI"/>
</dbReference>
<evidence type="ECO:0000256" key="4">
    <source>
        <dbReference type="ARBA" id="ARBA00023002"/>
    </source>
</evidence>
<dbReference type="InterPro" id="IPR023753">
    <property type="entry name" value="FAD/NAD-binding_dom"/>
</dbReference>
<evidence type="ECO:0000313" key="8">
    <source>
        <dbReference type="Proteomes" id="UP000297385"/>
    </source>
</evidence>
<dbReference type="Proteomes" id="UP000297385">
    <property type="component" value="Unassembled WGS sequence"/>
</dbReference>
<reference evidence="7 8" key="1">
    <citation type="submission" date="2019-03" db="EMBL/GenBank/DDBJ databases">
        <title>Complete Genome Sequence of Paraburkholderia dipogonis ICMP 19430T, a Nitrogen-fixing Symbiont of the South African Invasive Legume Dipogon lignosus in New Zealand.</title>
        <authorList>
            <person name="De Meyer S.E."/>
        </authorList>
    </citation>
    <scope>NUCLEOTIDE SEQUENCE [LARGE SCALE GENOMIC DNA]</scope>
    <source>
        <strain evidence="7 8">ICMP 19430</strain>
    </source>
</reference>
<name>A0A4Y8MVZ5_9BURK</name>
<dbReference type="SUPFAM" id="SSF55424">
    <property type="entry name" value="FAD/NAD-linked reductases, dimerisation (C-terminal) domain"/>
    <property type="match status" value="1"/>
</dbReference>
<keyword evidence="4" id="KW-0560">Oxidoreductase</keyword>
<dbReference type="InterPro" id="IPR016156">
    <property type="entry name" value="FAD/NAD-linked_Rdtase_dimer_sf"/>
</dbReference>